<feature type="region of interest" description="Disordered" evidence="2">
    <location>
        <begin position="1"/>
        <end position="26"/>
    </location>
</feature>
<feature type="repeat" description="TPR" evidence="1">
    <location>
        <begin position="98"/>
        <end position="131"/>
    </location>
</feature>
<proteinExistence type="predicted"/>
<name>A0A8J4HH47_9PROT</name>
<dbReference type="Pfam" id="PF13424">
    <property type="entry name" value="TPR_12"/>
    <property type="match status" value="2"/>
</dbReference>
<dbReference type="PANTHER" id="PTHR44809">
    <property type="match status" value="1"/>
</dbReference>
<feature type="repeat" description="TPR" evidence="1">
    <location>
        <begin position="132"/>
        <end position="165"/>
    </location>
</feature>
<dbReference type="Pfam" id="PF13469">
    <property type="entry name" value="Sulfotransfer_3"/>
    <property type="match status" value="1"/>
</dbReference>
<feature type="compositionally biased region" description="Basic residues" evidence="2">
    <location>
        <begin position="1"/>
        <end position="19"/>
    </location>
</feature>
<dbReference type="PROSITE" id="PS50293">
    <property type="entry name" value="TPR_REGION"/>
    <property type="match status" value="1"/>
</dbReference>
<dbReference type="Gene3D" id="3.40.50.300">
    <property type="entry name" value="P-loop containing nucleotide triphosphate hydrolases"/>
    <property type="match status" value="1"/>
</dbReference>
<feature type="repeat" description="TPR" evidence="1">
    <location>
        <begin position="234"/>
        <end position="267"/>
    </location>
</feature>
<accession>A0A8J4HH47</accession>
<dbReference type="InterPro" id="IPR011990">
    <property type="entry name" value="TPR-like_helical_dom_sf"/>
</dbReference>
<dbReference type="Gene3D" id="1.25.40.10">
    <property type="entry name" value="Tetratricopeptide repeat domain"/>
    <property type="match status" value="4"/>
</dbReference>
<reference evidence="3" key="1">
    <citation type="journal article" date="2020" name="mSystems">
        <title>Genome- and Community-Level Interaction Insights into Carbon Utilization and Element Cycling Functions of Hydrothermarchaeota in Hydrothermal Sediment.</title>
        <authorList>
            <person name="Zhou Z."/>
            <person name="Liu Y."/>
            <person name="Xu W."/>
            <person name="Pan J."/>
            <person name="Luo Z.H."/>
            <person name="Li M."/>
        </authorList>
    </citation>
    <scope>NUCLEOTIDE SEQUENCE</scope>
    <source>
        <strain evidence="3">SpSt-997</strain>
    </source>
</reference>
<dbReference type="Pfam" id="PF14559">
    <property type="entry name" value="TPR_19"/>
    <property type="match status" value="1"/>
</dbReference>
<evidence type="ECO:0000313" key="3">
    <source>
        <dbReference type="EMBL" id="HGC44215.1"/>
    </source>
</evidence>
<feature type="repeat" description="TPR" evidence="1">
    <location>
        <begin position="268"/>
        <end position="301"/>
    </location>
</feature>
<evidence type="ECO:0000256" key="2">
    <source>
        <dbReference type="SAM" id="MobiDB-lite"/>
    </source>
</evidence>
<keyword evidence="1" id="KW-0802">TPR repeat</keyword>
<protein>
    <submittedName>
        <fullName evidence="3">Sulfotransferase family protein</fullName>
    </submittedName>
</protein>
<dbReference type="InterPro" id="IPR027417">
    <property type="entry name" value="P-loop_NTPase"/>
</dbReference>
<sequence>MALNRKHRRATGAKARHAPAMRPAAIRDDPDGIATLCNALLASGRTGEAAMRLARAVDIHPRHAALRNNLGNALASLGRAAEALPHFIAALRLRPDVPEIHNNLGNAFAALGRHKEAVSSFRAGLALRPDLAALHNNLGSALKSLGDHAGAEASFRAALALAPRQPSISFNLAALLIARDRPAEAAALLGEILKIKPNHVETLNNLGVALKNLGQYDAAEAHFKRALALAPAHADTHNNLGTLWHARGVLGKARACYKRALALRPDMARTWCNLGTTEAAFGDLDAARAALRRAIAIDPLVAGYHRNLVDLTRLSEGDADHQALRQLAAQIDTLPDADRIEAHFALAKSQVDCNRPAEAMAHYRAGNALKRAQLVYDEAATLQELAAIPARFPARWVRAGGGDPSALPIFIVGMPRSGTTLVEQILASLPGVHGGEEMDAFERVLEQFPPPETLDAAGLHALGAAYLARLRALAPGATRVTNKVPLNFRHLGLIHRVLPGARIVHLIRDPLDTCFSCFTKLFTGALDFTYDLGELGRYYRAYERVMAHWREALPAGIMLDLRYEALVRDFVPEAQRLIAHCGLQWDAKCQGFHLTDRTVRTASLAQVRSPLFTSSIGRSAAFAAALAPLRAALGEGNPGAKPLDPVLNG</sequence>
<feature type="repeat" description="TPR" evidence="1">
    <location>
        <begin position="200"/>
        <end position="233"/>
    </location>
</feature>
<gene>
    <name evidence="3" type="ORF">ENY07_13500</name>
</gene>
<dbReference type="InterPro" id="IPR019734">
    <property type="entry name" value="TPR_rpt"/>
</dbReference>
<organism evidence="3">
    <name type="scientific">Acidicaldus sp</name>
    <dbReference type="NCBI Taxonomy" id="1872105"/>
    <lineage>
        <taxon>Bacteria</taxon>
        <taxon>Pseudomonadati</taxon>
        <taxon>Pseudomonadota</taxon>
        <taxon>Alphaproteobacteria</taxon>
        <taxon>Acetobacterales</taxon>
        <taxon>Acetobacteraceae</taxon>
        <taxon>Acidicaldus</taxon>
    </lineage>
</organism>
<dbReference type="InterPro" id="IPR052943">
    <property type="entry name" value="TMTC_O-mannosyl-trnsfr"/>
</dbReference>
<dbReference type="SMART" id="SM00028">
    <property type="entry name" value="TPR"/>
    <property type="match status" value="9"/>
</dbReference>
<dbReference type="AlphaFoldDB" id="A0A8J4HH47"/>
<dbReference type="SUPFAM" id="SSF52540">
    <property type="entry name" value="P-loop containing nucleoside triphosphate hydrolases"/>
    <property type="match status" value="1"/>
</dbReference>
<dbReference type="EMBL" id="DTQM01000256">
    <property type="protein sequence ID" value="HGC44215.1"/>
    <property type="molecule type" value="Genomic_DNA"/>
</dbReference>
<dbReference type="PANTHER" id="PTHR44809:SF1">
    <property type="entry name" value="PROTEIN O-MANNOSYL-TRANSFERASE TMTC1"/>
    <property type="match status" value="1"/>
</dbReference>
<dbReference type="Pfam" id="PF13181">
    <property type="entry name" value="TPR_8"/>
    <property type="match status" value="1"/>
</dbReference>
<dbReference type="SUPFAM" id="SSF48452">
    <property type="entry name" value="TPR-like"/>
    <property type="match status" value="1"/>
</dbReference>
<dbReference type="PROSITE" id="PS50005">
    <property type="entry name" value="TPR"/>
    <property type="match status" value="6"/>
</dbReference>
<evidence type="ECO:0000256" key="1">
    <source>
        <dbReference type="PROSITE-ProRule" id="PRU00339"/>
    </source>
</evidence>
<feature type="repeat" description="TPR" evidence="1">
    <location>
        <begin position="64"/>
        <end position="97"/>
    </location>
</feature>
<comment type="caution">
    <text evidence="3">The sequence shown here is derived from an EMBL/GenBank/DDBJ whole genome shotgun (WGS) entry which is preliminary data.</text>
</comment>